<evidence type="ECO:0000313" key="1">
    <source>
        <dbReference type="EMBL" id="KAI5669538.1"/>
    </source>
</evidence>
<evidence type="ECO:0000313" key="2">
    <source>
        <dbReference type="Proteomes" id="UP001060085"/>
    </source>
</evidence>
<name>A0ACC0BA98_CATRO</name>
<organism evidence="1 2">
    <name type="scientific">Catharanthus roseus</name>
    <name type="common">Madagascar periwinkle</name>
    <name type="synonym">Vinca rosea</name>
    <dbReference type="NCBI Taxonomy" id="4058"/>
    <lineage>
        <taxon>Eukaryota</taxon>
        <taxon>Viridiplantae</taxon>
        <taxon>Streptophyta</taxon>
        <taxon>Embryophyta</taxon>
        <taxon>Tracheophyta</taxon>
        <taxon>Spermatophyta</taxon>
        <taxon>Magnoliopsida</taxon>
        <taxon>eudicotyledons</taxon>
        <taxon>Gunneridae</taxon>
        <taxon>Pentapetalae</taxon>
        <taxon>asterids</taxon>
        <taxon>lamiids</taxon>
        <taxon>Gentianales</taxon>
        <taxon>Apocynaceae</taxon>
        <taxon>Rauvolfioideae</taxon>
        <taxon>Vinceae</taxon>
        <taxon>Catharanthinae</taxon>
        <taxon>Catharanthus</taxon>
    </lineage>
</organism>
<proteinExistence type="predicted"/>
<dbReference type="EMBL" id="CM044704">
    <property type="protein sequence ID" value="KAI5669538.1"/>
    <property type="molecule type" value="Genomic_DNA"/>
</dbReference>
<reference evidence="2" key="1">
    <citation type="journal article" date="2023" name="Nat. Plants">
        <title>Single-cell RNA sequencing provides a high-resolution roadmap for understanding the multicellular compartmentation of specialized metabolism.</title>
        <authorList>
            <person name="Sun S."/>
            <person name="Shen X."/>
            <person name="Li Y."/>
            <person name="Li Y."/>
            <person name="Wang S."/>
            <person name="Li R."/>
            <person name="Zhang H."/>
            <person name="Shen G."/>
            <person name="Guo B."/>
            <person name="Wei J."/>
            <person name="Xu J."/>
            <person name="St-Pierre B."/>
            <person name="Chen S."/>
            <person name="Sun C."/>
        </authorList>
    </citation>
    <scope>NUCLEOTIDE SEQUENCE [LARGE SCALE GENOMIC DNA]</scope>
</reference>
<gene>
    <name evidence="1" type="ORF">M9H77_19391</name>
</gene>
<dbReference type="Proteomes" id="UP001060085">
    <property type="component" value="Linkage Group LG04"/>
</dbReference>
<keyword evidence="2" id="KW-1185">Reference proteome</keyword>
<comment type="caution">
    <text evidence="1">The sequence shown here is derived from an EMBL/GenBank/DDBJ whole genome shotgun (WGS) entry which is preliminary data.</text>
</comment>
<accession>A0ACC0BA98</accession>
<sequence length="95" mass="10884">MSTFTFDFWKEIFSIVEKMSEVVISVEESDQLRRNEKKYKRPYERDPIDDGEAPVGVEEVEDGLPSHSYSATVNQGVRVGLFYNAAGEEEGMRDD</sequence>
<protein>
    <submittedName>
        <fullName evidence="1">Uncharacterized protein</fullName>
    </submittedName>
</protein>